<proteinExistence type="predicted"/>
<dbReference type="InterPro" id="IPR025369">
    <property type="entry name" value="DUF4274"/>
</dbReference>
<dbReference type="EMBL" id="FQUQ01000001">
    <property type="protein sequence ID" value="SHE80493.1"/>
    <property type="molecule type" value="Genomic_DNA"/>
</dbReference>
<dbReference type="RefSeq" id="WP_159441061.1">
    <property type="nucleotide sequence ID" value="NZ_FQUQ01000001.1"/>
</dbReference>
<evidence type="ECO:0000313" key="3">
    <source>
        <dbReference type="Proteomes" id="UP000184287"/>
    </source>
</evidence>
<evidence type="ECO:0000313" key="2">
    <source>
        <dbReference type="EMBL" id="SHE80493.1"/>
    </source>
</evidence>
<accession>A0A1M4WHF3</accession>
<name>A0A1M4WHF3_9SPHI</name>
<keyword evidence="3" id="KW-1185">Reference proteome</keyword>
<reference evidence="3" key="1">
    <citation type="submission" date="2016-11" db="EMBL/GenBank/DDBJ databases">
        <authorList>
            <person name="Varghese N."/>
            <person name="Submissions S."/>
        </authorList>
    </citation>
    <scope>NUCLEOTIDE SEQUENCE [LARGE SCALE GENOMIC DNA]</scope>
    <source>
        <strain evidence="3">DSM 16990</strain>
    </source>
</reference>
<gene>
    <name evidence="2" type="ORF">SAMN04488522_1011264</name>
</gene>
<dbReference type="OrthoDB" id="269804at2"/>
<dbReference type="STRING" id="288992.SAMN04488522_1011264"/>
<organism evidence="2 3">
    <name type="scientific">Pedobacter caeni</name>
    <dbReference type="NCBI Taxonomy" id="288992"/>
    <lineage>
        <taxon>Bacteria</taxon>
        <taxon>Pseudomonadati</taxon>
        <taxon>Bacteroidota</taxon>
        <taxon>Sphingobacteriia</taxon>
        <taxon>Sphingobacteriales</taxon>
        <taxon>Sphingobacteriaceae</taxon>
        <taxon>Pedobacter</taxon>
    </lineage>
</organism>
<dbReference type="AlphaFoldDB" id="A0A1M4WHF3"/>
<feature type="domain" description="DUF4274" evidence="1">
    <location>
        <begin position="36"/>
        <end position="96"/>
    </location>
</feature>
<protein>
    <recommendedName>
        <fullName evidence="1">DUF4274 domain-containing protein</fullName>
    </recommendedName>
</protein>
<sequence length="269" mass="31281">MTRLSPEKKQFIDDNFYEGIGNKLSREKFDQLLTAEELHYLAEHHNWDDGTEVLQWIAEHEQCAEATALMLFWLAQPDEYLVYSLKTELKNEDDNRIFLLMKTILAGFQKGFYKKSSLHFDPVSSRGETEPPTPAFMLDATKGEETYVYYEKSEVDGWFDEVFENKVRNCPDAMTLFNIASFVEIPEKARMICQSALCDKGIAIMVFWRLKTFAGMWTETSALTKEIVEKVCNNEYQEVLSYDPAKDKNIKMKAAKQRWEIPQVMTQAV</sequence>
<dbReference type="Proteomes" id="UP000184287">
    <property type="component" value="Unassembled WGS sequence"/>
</dbReference>
<dbReference type="Pfam" id="PF14096">
    <property type="entry name" value="DUF4274"/>
    <property type="match status" value="1"/>
</dbReference>
<evidence type="ECO:0000259" key="1">
    <source>
        <dbReference type="Pfam" id="PF14096"/>
    </source>
</evidence>